<dbReference type="Proteomes" id="UP000253094">
    <property type="component" value="Unassembled WGS sequence"/>
</dbReference>
<sequence length="142" mass="14624">MGIARLLVVGVAILALLALVVVGVIALVGALSSDGAQGAPAGSATLSTSPAAPPPPVETSVAETPTVYVECRADRCPIFVRVSGGDIVEDRDLSRGQQAFYSQPSLDVVLADASTVYVEVNGEPRSPGRPGERQHFTARRDG</sequence>
<organism evidence="2 3">
    <name type="scientific">Sphaerisporangium album</name>
    <dbReference type="NCBI Taxonomy" id="509200"/>
    <lineage>
        <taxon>Bacteria</taxon>
        <taxon>Bacillati</taxon>
        <taxon>Actinomycetota</taxon>
        <taxon>Actinomycetes</taxon>
        <taxon>Streptosporangiales</taxon>
        <taxon>Streptosporangiaceae</taxon>
        <taxon>Sphaerisporangium</taxon>
    </lineage>
</organism>
<proteinExistence type="predicted"/>
<evidence type="ECO:0008006" key="4">
    <source>
        <dbReference type="Google" id="ProtNLM"/>
    </source>
</evidence>
<dbReference type="EMBL" id="QOIL01000008">
    <property type="protein sequence ID" value="RCG30222.1"/>
    <property type="molecule type" value="Genomic_DNA"/>
</dbReference>
<feature type="compositionally biased region" description="Low complexity" evidence="1">
    <location>
        <begin position="39"/>
        <end position="50"/>
    </location>
</feature>
<feature type="region of interest" description="Disordered" evidence="1">
    <location>
        <begin position="39"/>
        <end position="62"/>
    </location>
</feature>
<reference evidence="2 3" key="1">
    <citation type="submission" date="2018-06" db="EMBL/GenBank/DDBJ databases">
        <title>Sphaerisporangium craniellae sp. nov., isolated from a marine sponge in the South China Sea.</title>
        <authorList>
            <person name="Li L."/>
        </authorList>
    </citation>
    <scope>NUCLEOTIDE SEQUENCE [LARGE SCALE GENOMIC DNA]</scope>
    <source>
        <strain evidence="2 3">CCTCC AA 208026</strain>
    </source>
</reference>
<protein>
    <recommendedName>
        <fullName evidence="4">DUF4115 domain-containing protein</fullName>
    </recommendedName>
</protein>
<evidence type="ECO:0000313" key="3">
    <source>
        <dbReference type="Proteomes" id="UP000253094"/>
    </source>
</evidence>
<evidence type="ECO:0000256" key="1">
    <source>
        <dbReference type="SAM" id="MobiDB-lite"/>
    </source>
</evidence>
<feature type="region of interest" description="Disordered" evidence="1">
    <location>
        <begin position="120"/>
        <end position="142"/>
    </location>
</feature>
<comment type="caution">
    <text evidence="2">The sequence shown here is derived from an EMBL/GenBank/DDBJ whole genome shotgun (WGS) entry which is preliminary data.</text>
</comment>
<accession>A0A367FK63</accession>
<feature type="compositionally biased region" description="Basic and acidic residues" evidence="1">
    <location>
        <begin position="130"/>
        <end position="142"/>
    </location>
</feature>
<keyword evidence="3" id="KW-1185">Reference proteome</keyword>
<gene>
    <name evidence="2" type="ORF">DQ384_15850</name>
</gene>
<dbReference type="AlphaFoldDB" id="A0A367FK63"/>
<name>A0A367FK63_9ACTN</name>
<evidence type="ECO:0000313" key="2">
    <source>
        <dbReference type="EMBL" id="RCG30222.1"/>
    </source>
</evidence>